<dbReference type="AlphaFoldDB" id="A0AAD9MZ06"/>
<name>A0AAD9MZ06_9ANNE</name>
<keyword evidence="1" id="KW-0472">Membrane</keyword>
<keyword evidence="1" id="KW-0812">Transmembrane</keyword>
<feature type="transmembrane region" description="Helical" evidence="1">
    <location>
        <begin position="190"/>
        <end position="211"/>
    </location>
</feature>
<dbReference type="Proteomes" id="UP001208570">
    <property type="component" value="Unassembled WGS sequence"/>
</dbReference>
<dbReference type="EMBL" id="JAODUP010000394">
    <property type="protein sequence ID" value="KAK2150700.1"/>
    <property type="molecule type" value="Genomic_DNA"/>
</dbReference>
<feature type="non-terminal residue" evidence="2">
    <location>
        <position position="277"/>
    </location>
</feature>
<proteinExistence type="predicted"/>
<evidence type="ECO:0000313" key="3">
    <source>
        <dbReference type="Proteomes" id="UP001208570"/>
    </source>
</evidence>
<gene>
    <name evidence="2" type="ORF">LSH36_394g01063</name>
</gene>
<sequence length="277" mass="30863">TRTLTDSDENLPRKCFLTATRLFISFVALIVISSSLLIASYHDDRCFRFRRPAAGLLALSTFLAAVCGLCALFIEFRVQDRSRTCRRVHALLCCSGADGRLPVGVDEITADDKLPCQDRQPVRRHLADCCPDDDTSRTRTLTDSDDNLPRKCFLTATRLFISFVALIVISSSLLIASYHDDRCFRFRRPAAGLLALSTFLAAVCGLCALFIELRVQDRSRTCRRVHALLCCSGADGRLPVGVDEITADDKLPCQDRQPVRRHLADCCPDDDTSRDVM</sequence>
<reference evidence="2" key="1">
    <citation type="journal article" date="2023" name="Mol. Biol. Evol.">
        <title>Third-Generation Sequencing Reveals the Adaptive Role of the Epigenome in Three Deep-Sea Polychaetes.</title>
        <authorList>
            <person name="Perez M."/>
            <person name="Aroh O."/>
            <person name="Sun Y."/>
            <person name="Lan Y."/>
            <person name="Juniper S.K."/>
            <person name="Young C.R."/>
            <person name="Angers B."/>
            <person name="Qian P.Y."/>
        </authorList>
    </citation>
    <scope>NUCLEOTIDE SEQUENCE</scope>
    <source>
        <strain evidence="2">P08H-3</strain>
    </source>
</reference>
<evidence type="ECO:0000256" key="1">
    <source>
        <dbReference type="SAM" id="Phobius"/>
    </source>
</evidence>
<comment type="caution">
    <text evidence="2">The sequence shown here is derived from an EMBL/GenBank/DDBJ whole genome shotgun (WGS) entry which is preliminary data.</text>
</comment>
<keyword evidence="3" id="KW-1185">Reference proteome</keyword>
<keyword evidence="1" id="KW-1133">Transmembrane helix</keyword>
<protein>
    <submittedName>
        <fullName evidence="2">Uncharacterized protein</fullName>
    </submittedName>
</protein>
<feature type="transmembrane region" description="Helical" evidence="1">
    <location>
        <begin position="53"/>
        <end position="74"/>
    </location>
</feature>
<accession>A0AAD9MZ06</accession>
<organism evidence="2 3">
    <name type="scientific">Paralvinella palmiformis</name>
    <dbReference type="NCBI Taxonomy" id="53620"/>
    <lineage>
        <taxon>Eukaryota</taxon>
        <taxon>Metazoa</taxon>
        <taxon>Spiralia</taxon>
        <taxon>Lophotrochozoa</taxon>
        <taxon>Annelida</taxon>
        <taxon>Polychaeta</taxon>
        <taxon>Sedentaria</taxon>
        <taxon>Canalipalpata</taxon>
        <taxon>Terebellida</taxon>
        <taxon>Terebelliformia</taxon>
        <taxon>Alvinellidae</taxon>
        <taxon>Paralvinella</taxon>
    </lineage>
</organism>
<feature type="transmembrane region" description="Helical" evidence="1">
    <location>
        <begin position="159"/>
        <end position="178"/>
    </location>
</feature>
<evidence type="ECO:0000313" key="2">
    <source>
        <dbReference type="EMBL" id="KAK2150700.1"/>
    </source>
</evidence>
<feature type="transmembrane region" description="Helical" evidence="1">
    <location>
        <begin position="22"/>
        <end position="41"/>
    </location>
</feature>